<keyword evidence="2 6" id="KW-0597">Phosphoprotein</keyword>
<dbReference type="InterPro" id="IPR005841">
    <property type="entry name" value="Alpha-D-phosphohexomutase_SF"/>
</dbReference>
<dbReference type="PROSITE" id="PS00710">
    <property type="entry name" value="PGM_PMM"/>
    <property type="match status" value="1"/>
</dbReference>
<evidence type="ECO:0000256" key="8">
    <source>
        <dbReference type="RuleBase" id="RU004327"/>
    </source>
</evidence>
<name>A0A094JCL0_9GAMM</name>
<comment type="caution">
    <text evidence="13">The sequence shown here is derived from an EMBL/GenBank/DDBJ whole genome shotgun (WGS) entry which is preliminary data.</text>
</comment>
<dbReference type="InterPro" id="IPR006352">
    <property type="entry name" value="GlmM_bact"/>
</dbReference>
<dbReference type="eggNOG" id="COG1109">
    <property type="taxonomic scope" value="Bacteria"/>
</dbReference>
<sequence length="445" mass="47772">MGKRKFFGTDGIRGKVGAGKMTPELALKLGWAAGRVLSRNGTRKVLIGKDTRISGYLFESALEAGLSAAGLDVLLMGPMPTPAVAYLTRTFRAEAGIVISASHNPYYDNGIKFFSSLGTKLDDALELEIEAELERPLACVESHLLGKVSRISDAAGRYIEYCKGNFPTDQTLEGLKIVVDCAHGATYHIAPSVFRELGADVIVIGDKPNGTNINDKVGATSMAAICSTVVEEQADLGIALDGDGDRIMMVTKEGRVVDGDEILYILASDTYHRGLLRGGVVGTQMSNLGLELALNELNIPFARSKVGDRYVMEMLAEKDWRIGGENSGHIVNLDHGTTGDGIVAGIQVLAAMCRRHLTLEQLIEPITLLPQVLLNVRFEGNSNPIDSSEVQQAVATVEQKLANTGRVLLRKSGTEPLIRVMVEGTDEAVVTQHAEYIAAAVKQVV</sequence>
<feature type="active site" description="Phosphoserine intermediate" evidence="6">
    <location>
        <position position="102"/>
    </location>
</feature>
<keyword evidence="5 6" id="KW-0413">Isomerase</keyword>
<organism evidence="13 14">
    <name type="scientific">Shewanella mangrovi</name>
    <dbReference type="NCBI Taxonomy" id="1515746"/>
    <lineage>
        <taxon>Bacteria</taxon>
        <taxon>Pseudomonadati</taxon>
        <taxon>Pseudomonadota</taxon>
        <taxon>Gammaproteobacteria</taxon>
        <taxon>Alteromonadales</taxon>
        <taxon>Shewanellaceae</taxon>
        <taxon>Shewanella</taxon>
    </lineage>
</organism>
<evidence type="ECO:0000259" key="9">
    <source>
        <dbReference type="Pfam" id="PF00408"/>
    </source>
</evidence>
<dbReference type="Pfam" id="PF02880">
    <property type="entry name" value="PGM_PMM_III"/>
    <property type="match status" value="1"/>
</dbReference>
<dbReference type="InterPro" id="IPR005845">
    <property type="entry name" value="A-D-PHexomutase_a/b/a-II"/>
</dbReference>
<dbReference type="Proteomes" id="UP000029264">
    <property type="component" value="Unassembled WGS sequence"/>
</dbReference>
<dbReference type="Pfam" id="PF00408">
    <property type="entry name" value="PGM_PMM_IV"/>
    <property type="match status" value="1"/>
</dbReference>
<evidence type="ECO:0000259" key="12">
    <source>
        <dbReference type="Pfam" id="PF02880"/>
    </source>
</evidence>
<dbReference type="InterPro" id="IPR016066">
    <property type="entry name" value="A-D-PHexomutase_CS"/>
</dbReference>
<dbReference type="GO" id="GO:0009252">
    <property type="term" value="P:peptidoglycan biosynthetic process"/>
    <property type="evidence" value="ECO:0007669"/>
    <property type="project" value="TreeGrafter"/>
</dbReference>
<feature type="domain" description="Alpha-D-phosphohexomutase alpha/beta/alpha" evidence="10">
    <location>
        <begin position="5"/>
        <end position="135"/>
    </location>
</feature>
<dbReference type="AlphaFoldDB" id="A0A094JCL0"/>
<feature type="modified residue" description="Phosphoserine" evidence="6">
    <location>
        <position position="102"/>
    </location>
</feature>
<evidence type="ECO:0000256" key="7">
    <source>
        <dbReference type="RuleBase" id="RU004326"/>
    </source>
</evidence>
<dbReference type="InterPro" id="IPR005844">
    <property type="entry name" value="A-D-PHexomutase_a/b/a-I"/>
</dbReference>
<dbReference type="CDD" id="cd05802">
    <property type="entry name" value="GlmM"/>
    <property type="match status" value="1"/>
</dbReference>
<gene>
    <name evidence="6 13" type="primary">glmM</name>
    <name evidence="13" type="ORF">HR45_13030</name>
</gene>
<dbReference type="FunFam" id="3.40.120.10:FF:000001">
    <property type="entry name" value="Phosphoglucosamine mutase"/>
    <property type="match status" value="1"/>
</dbReference>
<comment type="catalytic activity">
    <reaction evidence="6 8">
        <text>alpha-D-glucosamine 1-phosphate = D-glucosamine 6-phosphate</text>
        <dbReference type="Rhea" id="RHEA:23424"/>
        <dbReference type="ChEBI" id="CHEBI:58516"/>
        <dbReference type="ChEBI" id="CHEBI:58725"/>
        <dbReference type="EC" id="5.4.2.10"/>
    </reaction>
</comment>
<evidence type="ECO:0000256" key="5">
    <source>
        <dbReference type="ARBA" id="ARBA00023235"/>
    </source>
</evidence>
<evidence type="ECO:0000259" key="10">
    <source>
        <dbReference type="Pfam" id="PF02878"/>
    </source>
</evidence>
<dbReference type="NCBIfam" id="TIGR01455">
    <property type="entry name" value="glmM"/>
    <property type="match status" value="1"/>
</dbReference>
<dbReference type="Pfam" id="PF02879">
    <property type="entry name" value="PGM_PMM_II"/>
    <property type="match status" value="1"/>
</dbReference>
<comment type="function">
    <text evidence="6 8">Catalyzes the conversion of glucosamine-6-phosphate to glucosamine-1-phosphate.</text>
</comment>
<feature type="domain" description="Alpha-D-phosphohexomutase C-terminal" evidence="9">
    <location>
        <begin position="373"/>
        <end position="439"/>
    </location>
</feature>
<proteinExistence type="inferred from homology"/>
<dbReference type="Gene3D" id="3.30.310.50">
    <property type="entry name" value="Alpha-D-phosphohexomutase, C-terminal domain"/>
    <property type="match status" value="1"/>
</dbReference>
<evidence type="ECO:0000256" key="1">
    <source>
        <dbReference type="ARBA" id="ARBA00010231"/>
    </source>
</evidence>
<keyword evidence="14" id="KW-1185">Reference proteome</keyword>
<dbReference type="PRINTS" id="PR00509">
    <property type="entry name" value="PGMPMM"/>
</dbReference>
<feature type="binding site" description="via phosphate group" evidence="6">
    <location>
        <position position="102"/>
    </location>
    <ligand>
        <name>Mg(2+)</name>
        <dbReference type="ChEBI" id="CHEBI:18420"/>
    </ligand>
</feature>
<dbReference type="GO" id="GO:0006048">
    <property type="term" value="P:UDP-N-acetylglucosamine biosynthetic process"/>
    <property type="evidence" value="ECO:0007669"/>
    <property type="project" value="TreeGrafter"/>
</dbReference>
<feature type="binding site" evidence="6">
    <location>
        <position position="241"/>
    </location>
    <ligand>
        <name>Mg(2+)</name>
        <dbReference type="ChEBI" id="CHEBI:18420"/>
    </ligand>
</feature>
<dbReference type="GO" id="GO:0005829">
    <property type="term" value="C:cytosol"/>
    <property type="evidence" value="ECO:0007669"/>
    <property type="project" value="TreeGrafter"/>
</dbReference>
<evidence type="ECO:0000256" key="2">
    <source>
        <dbReference type="ARBA" id="ARBA00022553"/>
    </source>
</evidence>
<dbReference type="GO" id="GO:0004615">
    <property type="term" value="F:phosphomannomutase activity"/>
    <property type="evidence" value="ECO:0007669"/>
    <property type="project" value="TreeGrafter"/>
</dbReference>
<feature type="binding site" evidence="6">
    <location>
        <position position="243"/>
    </location>
    <ligand>
        <name>Mg(2+)</name>
        <dbReference type="ChEBI" id="CHEBI:18420"/>
    </ligand>
</feature>
<reference evidence="13 14" key="1">
    <citation type="submission" date="2014-06" db="EMBL/GenBank/DDBJ databases">
        <title>Shewanella sp. YQH10.</title>
        <authorList>
            <person name="Liu Y."/>
            <person name="Zeng R."/>
        </authorList>
    </citation>
    <scope>NUCLEOTIDE SEQUENCE [LARGE SCALE GENOMIC DNA]</scope>
    <source>
        <strain evidence="13 14">YQH10</strain>
    </source>
</reference>
<dbReference type="GO" id="GO:0000287">
    <property type="term" value="F:magnesium ion binding"/>
    <property type="evidence" value="ECO:0007669"/>
    <property type="project" value="UniProtKB-UniRule"/>
</dbReference>
<dbReference type="Pfam" id="PF02878">
    <property type="entry name" value="PGM_PMM_I"/>
    <property type="match status" value="1"/>
</dbReference>
<accession>A0A094JCL0</accession>
<dbReference type="InterPro" id="IPR050060">
    <property type="entry name" value="Phosphoglucosamine_mutase"/>
</dbReference>
<dbReference type="Gene3D" id="3.40.120.10">
    <property type="entry name" value="Alpha-D-Glucose-1,6-Bisphosphate, subunit A, domain 3"/>
    <property type="match status" value="3"/>
</dbReference>
<dbReference type="PANTHER" id="PTHR42946">
    <property type="entry name" value="PHOSPHOHEXOSE MUTASE"/>
    <property type="match status" value="1"/>
</dbReference>
<dbReference type="EMBL" id="JPEO01000010">
    <property type="protein sequence ID" value="KFZ36967.1"/>
    <property type="molecule type" value="Genomic_DNA"/>
</dbReference>
<evidence type="ECO:0000256" key="4">
    <source>
        <dbReference type="ARBA" id="ARBA00022842"/>
    </source>
</evidence>
<evidence type="ECO:0000256" key="6">
    <source>
        <dbReference type="HAMAP-Rule" id="MF_01554"/>
    </source>
</evidence>
<dbReference type="NCBIfam" id="NF008139">
    <property type="entry name" value="PRK10887.1"/>
    <property type="match status" value="1"/>
</dbReference>
<comment type="similarity">
    <text evidence="1 6 7">Belongs to the phosphohexose mutase family.</text>
</comment>
<dbReference type="FunFam" id="3.40.120.10:FF:000003">
    <property type="entry name" value="Phosphoglucosamine mutase"/>
    <property type="match status" value="1"/>
</dbReference>
<dbReference type="HAMAP" id="MF_01554_B">
    <property type="entry name" value="GlmM_B"/>
    <property type="match status" value="1"/>
</dbReference>
<dbReference type="OrthoDB" id="9803322at2"/>
<dbReference type="GO" id="GO:0005975">
    <property type="term" value="P:carbohydrate metabolic process"/>
    <property type="evidence" value="ECO:0007669"/>
    <property type="project" value="InterPro"/>
</dbReference>
<keyword evidence="3 6" id="KW-0479">Metal-binding</keyword>
<feature type="domain" description="Alpha-D-phosphohexomutase alpha/beta/alpha" evidence="11">
    <location>
        <begin position="157"/>
        <end position="254"/>
    </location>
</feature>
<evidence type="ECO:0000259" key="11">
    <source>
        <dbReference type="Pfam" id="PF02879"/>
    </source>
</evidence>
<feature type="domain" description="Alpha-D-phosphohexomutase alpha/beta/alpha" evidence="12">
    <location>
        <begin position="258"/>
        <end position="364"/>
    </location>
</feature>
<dbReference type="InterPro" id="IPR005846">
    <property type="entry name" value="A-D-PHexomutase_a/b/a-III"/>
</dbReference>
<dbReference type="InterPro" id="IPR005843">
    <property type="entry name" value="A-D-PHexomutase_C"/>
</dbReference>
<protein>
    <recommendedName>
        <fullName evidence="6 8">Phosphoglucosamine mutase</fullName>
        <ecNumber evidence="6 8">5.4.2.10</ecNumber>
    </recommendedName>
</protein>
<keyword evidence="4 6" id="KW-0460">Magnesium</keyword>
<evidence type="ECO:0000313" key="14">
    <source>
        <dbReference type="Proteomes" id="UP000029264"/>
    </source>
</evidence>
<dbReference type="RefSeq" id="WP_037443495.1">
    <property type="nucleotide sequence ID" value="NZ_JPEO01000010.1"/>
</dbReference>
<dbReference type="GO" id="GO:0008966">
    <property type="term" value="F:phosphoglucosamine mutase activity"/>
    <property type="evidence" value="ECO:0007669"/>
    <property type="project" value="UniProtKB-UniRule"/>
</dbReference>
<evidence type="ECO:0000256" key="3">
    <source>
        <dbReference type="ARBA" id="ARBA00022723"/>
    </source>
</evidence>
<evidence type="ECO:0000313" key="13">
    <source>
        <dbReference type="EMBL" id="KFZ36967.1"/>
    </source>
</evidence>
<dbReference type="InterPro" id="IPR016055">
    <property type="entry name" value="A-D-PHexomutase_a/b/a-I/II/III"/>
</dbReference>
<comment type="cofactor">
    <cofactor evidence="6">
        <name>Mg(2+)</name>
        <dbReference type="ChEBI" id="CHEBI:18420"/>
    </cofactor>
    <text evidence="6">Binds 1 Mg(2+) ion per subunit.</text>
</comment>
<dbReference type="PANTHER" id="PTHR42946:SF1">
    <property type="entry name" value="PHOSPHOGLUCOMUTASE (ALPHA-D-GLUCOSE-1,6-BISPHOSPHATE-DEPENDENT)"/>
    <property type="match status" value="1"/>
</dbReference>
<comment type="PTM">
    <text evidence="6">Activated by phosphorylation.</text>
</comment>
<dbReference type="EC" id="5.4.2.10" evidence="6 8"/>
<dbReference type="SUPFAM" id="SSF53738">
    <property type="entry name" value="Phosphoglucomutase, first 3 domains"/>
    <property type="match status" value="3"/>
</dbReference>
<dbReference type="SUPFAM" id="SSF55957">
    <property type="entry name" value="Phosphoglucomutase, C-terminal domain"/>
    <property type="match status" value="1"/>
</dbReference>
<dbReference type="InterPro" id="IPR036900">
    <property type="entry name" value="A-D-PHexomutase_C_sf"/>
</dbReference>
<dbReference type="FunFam" id="3.30.310.50:FF:000001">
    <property type="entry name" value="Phosphoglucosamine mutase"/>
    <property type="match status" value="1"/>
</dbReference>
<dbReference type="STRING" id="1515746.HR45_13030"/>
<feature type="binding site" evidence="6">
    <location>
        <position position="245"/>
    </location>
    <ligand>
        <name>Mg(2+)</name>
        <dbReference type="ChEBI" id="CHEBI:18420"/>
    </ligand>
</feature>